<dbReference type="EMBL" id="VRYY01000247">
    <property type="protein sequence ID" value="MBG3877238.1"/>
    <property type="molecule type" value="Genomic_DNA"/>
</dbReference>
<evidence type="ECO:0000313" key="2">
    <source>
        <dbReference type="Proteomes" id="UP001194469"/>
    </source>
</evidence>
<keyword evidence="2" id="KW-1185">Reference proteome</keyword>
<name>A0ABS0J483_9BACT</name>
<evidence type="ECO:0000313" key="1">
    <source>
        <dbReference type="EMBL" id="MBG3877238.1"/>
    </source>
</evidence>
<comment type="caution">
    <text evidence="1">The sequence shown here is derived from an EMBL/GenBank/DDBJ whole genome shotgun (WGS) entry which is preliminary data.</text>
</comment>
<feature type="non-terminal residue" evidence="1">
    <location>
        <position position="1"/>
    </location>
</feature>
<accession>A0ABS0J483</accession>
<gene>
    <name evidence="1" type="ORF">FVW20_09470</name>
</gene>
<sequence length="175" mass="19153">REPGSVLDSLLDAMAQEPARLDANAHRLLAELDPAQALALLPEWERMCGLPDTCTQGAETISQRRDAVVLKLTARGAQTPAYFAELATLLANAPCTIREYRPFRVGMSAVGDSLYNGDWPHTFTVQAPAEPIWTFCVGHSAVGETLRTWGNEQLECGIRKEKPAHTIVTFTYGAE</sequence>
<protein>
    <submittedName>
        <fullName evidence="1">DUF2313 domain-containing protein</fullName>
    </submittedName>
</protein>
<dbReference type="RefSeq" id="WP_196609230.1">
    <property type="nucleotide sequence ID" value="NZ_VRYY01000247.1"/>
</dbReference>
<dbReference type="InterPro" id="IPR018755">
    <property type="entry name" value="Phage_Mu_Gp48"/>
</dbReference>
<dbReference type="Pfam" id="PF10076">
    <property type="entry name" value="Phage_Mu_Gp48"/>
    <property type="match status" value="1"/>
</dbReference>
<organism evidence="1 2">
    <name type="scientific">Nitratidesulfovibrio oxamicus</name>
    <dbReference type="NCBI Taxonomy" id="32016"/>
    <lineage>
        <taxon>Bacteria</taxon>
        <taxon>Pseudomonadati</taxon>
        <taxon>Thermodesulfobacteriota</taxon>
        <taxon>Desulfovibrionia</taxon>
        <taxon>Desulfovibrionales</taxon>
        <taxon>Desulfovibrionaceae</taxon>
        <taxon>Nitratidesulfovibrio</taxon>
    </lineage>
</organism>
<dbReference type="Proteomes" id="UP001194469">
    <property type="component" value="Unassembled WGS sequence"/>
</dbReference>
<reference evidence="1 2" key="1">
    <citation type="submission" date="2019-08" db="EMBL/GenBank/DDBJ databases">
        <authorList>
            <person name="Luo N."/>
        </authorList>
    </citation>
    <scope>NUCLEOTIDE SEQUENCE [LARGE SCALE GENOMIC DNA]</scope>
    <source>
        <strain evidence="1 2">NCIMB 9442</strain>
    </source>
</reference>
<proteinExistence type="predicted"/>